<gene>
    <name evidence="2" type="ordered locus">Bcen_0969</name>
</gene>
<dbReference type="EMBL" id="CP000378">
    <property type="protein sequence ID" value="ABF75878.1"/>
    <property type="molecule type" value="Genomic_DNA"/>
</dbReference>
<accession>A0A0H2XPJ3</accession>
<protein>
    <submittedName>
        <fullName evidence="2">Uncharacterized protein</fullName>
    </submittedName>
</protein>
<name>A0A0H2XPJ3_BURO1</name>
<dbReference type="AlphaFoldDB" id="A0A0H2XPJ3"/>
<feature type="region of interest" description="Disordered" evidence="1">
    <location>
        <begin position="30"/>
        <end position="50"/>
    </location>
</feature>
<reference evidence="2" key="1">
    <citation type="submission" date="2006-05" db="EMBL/GenBank/DDBJ databases">
        <title>Complete sequence of chromosome 1 of Burkholderia cenocepacia AU 1054.</title>
        <authorList>
            <consortium name="US DOE Joint Genome Institute"/>
            <person name="Copeland A."/>
            <person name="Lucas S."/>
            <person name="Lapidus A."/>
            <person name="Barry K."/>
            <person name="Detter J.C."/>
            <person name="Glavina del Rio T."/>
            <person name="Hammon N."/>
            <person name="Israni S."/>
            <person name="Dalin E."/>
            <person name="Tice H."/>
            <person name="Pitluck S."/>
            <person name="Chain P."/>
            <person name="Malfatti S."/>
            <person name="Shin M."/>
            <person name="Vergez L."/>
            <person name="Schmutz J."/>
            <person name="Larimer F."/>
            <person name="Land M."/>
            <person name="Hauser L."/>
            <person name="Kyrpides N."/>
            <person name="Lykidis A."/>
            <person name="LiPuma J.J."/>
            <person name="Konstantinidis K."/>
            <person name="Tiedje J.M."/>
            <person name="Richardson P."/>
        </authorList>
    </citation>
    <scope>NUCLEOTIDE SEQUENCE [LARGE SCALE GENOMIC DNA]</scope>
    <source>
        <strain evidence="2">AU 1054</strain>
    </source>
</reference>
<organism evidence="2">
    <name type="scientific">Burkholderia orbicola (strain AU 1054)</name>
    <dbReference type="NCBI Taxonomy" id="331271"/>
    <lineage>
        <taxon>Bacteria</taxon>
        <taxon>Pseudomonadati</taxon>
        <taxon>Pseudomonadota</taxon>
        <taxon>Betaproteobacteria</taxon>
        <taxon>Burkholderiales</taxon>
        <taxon>Burkholderiaceae</taxon>
        <taxon>Burkholderia</taxon>
        <taxon>Burkholderia cepacia complex</taxon>
        <taxon>Burkholderia orbicola</taxon>
    </lineage>
</organism>
<evidence type="ECO:0000313" key="2">
    <source>
        <dbReference type="EMBL" id="ABF75878.1"/>
    </source>
</evidence>
<evidence type="ECO:0000256" key="1">
    <source>
        <dbReference type="SAM" id="MobiDB-lite"/>
    </source>
</evidence>
<feature type="compositionally biased region" description="Basic residues" evidence="1">
    <location>
        <begin position="30"/>
        <end position="39"/>
    </location>
</feature>
<sequence length="76" mass="8366">MTAGSAAGAARLAHADRHGLHLRLRLHRTQQVAGRRRGGSRAQQDAKADHQVRIHRYSGVVYLVNSNSIKLSDTRS</sequence>
<dbReference type="HOGENOM" id="CLU_179826_0_0_4"/>
<proteinExistence type="predicted"/>